<dbReference type="Proteomes" id="UP000619260">
    <property type="component" value="Unassembled WGS sequence"/>
</dbReference>
<evidence type="ECO:0000313" key="3">
    <source>
        <dbReference type="Proteomes" id="UP000619260"/>
    </source>
</evidence>
<dbReference type="AlphaFoldDB" id="A0A8J3YWZ3"/>
<comment type="caution">
    <text evidence="2">The sequence shown here is derived from an EMBL/GenBank/DDBJ whole genome shotgun (WGS) entry which is preliminary data.</text>
</comment>
<dbReference type="EMBL" id="BOPF01000046">
    <property type="protein sequence ID" value="GIJ51291.1"/>
    <property type="molecule type" value="Genomic_DNA"/>
</dbReference>
<organism evidence="2 3">
    <name type="scientific">Virgisporangium aliadipatigenens</name>
    <dbReference type="NCBI Taxonomy" id="741659"/>
    <lineage>
        <taxon>Bacteria</taxon>
        <taxon>Bacillati</taxon>
        <taxon>Actinomycetota</taxon>
        <taxon>Actinomycetes</taxon>
        <taxon>Micromonosporales</taxon>
        <taxon>Micromonosporaceae</taxon>
        <taxon>Virgisporangium</taxon>
    </lineage>
</organism>
<evidence type="ECO:0000313" key="2">
    <source>
        <dbReference type="EMBL" id="GIJ51291.1"/>
    </source>
</evidence>
<feature type="compositionally biased region" description="Pro residues" evidence="1">
    <location>
        <begin position="29"/>
        <end position="43"/>
    </location>
</feature>
<evidence type="ECO:0000256" key="1">
    <source>
        <dbReference type="SAM" id="MobiDB-lite"/>
    </source>
</evidence>
<gene>
    <name evidence="2" type="ORF">Val02_81770</name>
</gene>
<dbReference type="RefSeq" id="WP_203904700.1">
    <property type="nucleotide sequence ID" value="NZ_BOPF01000046.1"/>
</dbReference>
<feature type="region of interest" description="Disordered" evidence="1">
    <location>
        <begin position="23"/>
        <end position="49"/>
    </location>
</feature>
<sequence>MTTAPSAMRLIRRHRSLDEFWDREVPESELPPPVPSEPAPPAKAPDRSLEDTHVILRAPLLRPYVPRLEQDDS</sequence>
<reference evidence="2" key="1">
    <citation type="submission" date="2021-01" db="EMBL/GenBank/DDBJ databases">
        <title>Whole genome shotgun sequence of Virgisporangium aliadipatigenens NBRC 105644.</title>
        <authorList>
            <person name="Komaki H."/>
            <person name="Tamura T."/>
        </authorList>
    </citation>
    <scope>NUCLEOTIDE SEQUENCE</scope>
    <source>
        <strain evidence="2">NBRC 105644</strain>
    </source>
</reference>
<name>A0A8J3YWZ3_9ACTN</name>
<accession>A0A8J3YWZ3</accession>
<keyword evidence="3" id="KW-1185">Reference proteome</keyword>
<protein>
    <submittedName>
        <fullName evidence="2">Uncharacterized protein</fullName>
    </submittedName>
</protein>
<proteinExistence type="predicted"/>